<evidence type="ECO:0000313" key="2">
    <source>
        <dbReference type="EMBL" id="AFZ55101.1"/>
    </source>
</evidence>
<dbReference type="InterPro" id="IPR050266">
    <property type="entry name" value="AB_hydrolase_sf"/>
</dbReference>
<dbReference type="OrthoDB" id="9775557at2"/>
<evidence type="ECO:0000313" key="3">
    <source>
        <dbReference type="Proteomes" id="UP000010480"/>
    </source>
</evidence>
<proteinExistence type="predicted"/>
<dbReference type="InterPro" id="IPR029058">
    <property type="entry name" value="AB_hydrolase_fold"/>
</dbReference>
<protein>
    <submittedName>
        <fullName evidence="2">Alpha/beta hydrolase fold protein</fullName>
    </submittedName>
</protein>
<name>K9Z7D0_CYAAP</name>
<organism evidence="2 3">
    <name type="scientific">Cyanobacterium aponinum (strain PCC 10605)</name>
    <dbReference type="NCBI Taxonomy" id="755178"/>
    <lineage>
        <taxon>Bacteria</taxon>
        <taxon>Bacillati</taxon>
        <taxon>Cyanobacteriota</taxon>
        <taxon>Cyanophyceae</taxon>
        <taxon>Oscillatoriophycideae</taxon>
        <taxon>Chroococcales</taxon>
        <taxon>Geminocystaceae</taxon>
        <taxon>Cyanobacterium</taxon>
    </lineage>
</organism>
<dbReference type="PANTHER" id="PTHR43798">
    <property type="entry name" value="MONOACYLGLYCEROL LIPASE"/>
    <property type="match status" value="1"/>
</dbReference>
<dbReference type="Gene3D" id="3.40.50.1820">
    <property type="entry name" value="alpha/beta hydrolase"/>
    <property type="match status" value="1"/>
</dbReference>
<dbReference type="Pfam" id="PF00561">
    <property type="entry name" value="Abhydrolase_1"/>
    <property type="match status" value="1"/>
</dbReference>
<dbReference type="EMBL" id="CP003947">
    <property type="protein sequence ID" value="AFZ55101.1"/>
    <property type="molecule type" value="Genomic_DNA"/>
</dbReference>
<sequence>MNREKLALGNLNLAYLEWKNQGLLEGKSQNILLLHGMADNCLVWQKLGEFLSTNNRNYHIIAPDLRGHGDSSKPKTGYFKDDYLEDLSKIYQHFNWQKAHIIAHSWSAKIACIWATQNPQLCQSLTLIDPFFINSMPSFFSLTFPILYKVLPFLKLMQLFPDYLSIEKTAKTLKQYQGWTPWQQEIFNYGIEQKKDGYWSSKFSQAARNEIFEDVMKEKGLTTKLDLPSLLVLPEKGLNRTSWQISPYKQYLTNLQIAKVKGNHWAFIVEPDEFNQTINQFLQSLQLEKDKI</sequence>
<keyword evidence="2" id="KW-0378">Hydrolase</keyword>
<dbReference type="STRING" id="755178.Cyan10605_3044"/>
<dbReference type="GO" id="GO:0016020">
    <property type="term" value="C:membrane"/>
    <property type="evidence" value="ECO:0007669"/>
    <property type="project" value="TreeGrafter"/>
</dbReference>
<dbReference type="PANTHER" id="PTHR43798:SF33">
    <property type="entry name" value="HYDROLASE, PUTATIVE (AFU_ORTHOLOGUE AFUA_2G14860)-RELATED"/>
    <property type="match status" value="1"/>
</dbReference>
<dbReference type="PRINTS" id="PR00412">
    <property type="entry name" value="EPOXHYDRLASE"/>
</dbReference>
<evidence type="ECO:0000259" key="1">
    <source>
        <dbReference type="Pfam" id="PF00561"/>
    </source>
</evidence>
<reference evidence="3" key="1">
    <citation type="journal article" date="2013" name="Proc. Natl. Acad. Sci. U.S.A.">
        <title>Improving the coverage of the cyanobacterial phylum using diversity-driven genome sequencing.</title>
        <authorList>
            <person name="Shih P.M."/>
            <person name="Wu D."/>
            <person name="Latifi A."/>
            <person name="Axen S.D."/>
            <person name="Fewer D.P."/>
            <person name="Talla E."/>
            <person name="Calteau A."/>
            <person name="Cai F."/>
            <person name="Tandeau de Marsac N."/>
            <person name="Rippka R."/>
            <person name="Herdman M."/>
            <person name="Sivonen K."/>
            <person name="Coursin T."/>
            <person name="Laurent T."/>
            <person name="Goodwin L."/>
            <person name="Nolan M."/>
            <person name="Davenport K.W."/>
            <person name="Han C.S."/>
            <person name="Rubin E.M."/>
            <person name="Eisen J.A."/>
            <person name="Woyke T."/>
            <person name="Gugger M."/>
            <person name="Kerfeld C.A."/>
        </authorList>
    </citation>
    <scope>NUCLEOTIDE SEQUENCE [LARGE SCALE GENOMIC DNA]</scope>
    <source>
        <strain evidence="3">PCC 10605</strain>
    </source>
</reference>
<dbReference type="RefSeq" id="WP_015220820.1">
    <property type="nucleotide sequence ID" value="NC_019776.1"/>
</dbReference>
<dbReference type="InterPro" id="IPR000639">
    <property type="entry name" value="Epox_hydrolase-like"/>
</dbReference>
<dbReference type="AlphaFoldDB" id="K9Z7D0"/>
<gene>
    <name evidence="2" type="ordered locus">Cyan10605_3044</name>
</gene>
<accession>K9Z7D0</accession>
<dbReference type="InterPro" id="IPR000073">
    <property type="entry name" value="AB_hydrolase_1"/>
</dbReference>
<feature type="domain" description="AB hydrolase-1" evidence="1">
    <location>
        <begin position="31"/>
        <end position="143"/>
    </location>
</feature>
<dbReference type="eggNOG" id="COG2267">
    <property type="taxonomic scope" value="Bacteria"/>
</dbReference>
<dbReference type="GO" id="GO:0046464">
    <property type="term" value="P:acylglycerol catabolic process"/>
    <property type="evidence" value="ECO:0007669"/>
    <property type="project" value="TreeGrafter"/>
</dbReference>
<dbReference type="Proteomes" id="UP000010480">
    <property type="component" value="Chromosome"/>
</dbReference>
<keyword evidence="3" id="KW-1185">Reference proteome</keyword>
<dbReference type="KEGG" id="can:Cyan10605_3044"/>
<dbReference type="GO" id="GO:0047372">
    <property type="term" value="F:monoacylglycerol lipase activity"/>
    <property type="evidence" value="ECO:0007669"/>
    <property type="project" value="TreeGrafter"/>
</dbReference>
<dbReference type="HOGENOM" id="CLU_020336_13_5_3"/>
<dbReference type="SUPFAM" id="SSF53474">
    <property type="entry name" value="alpha/beta-Hydrolases"/>
    <property type="match status" value="1"/>
</dbReference>